<dbReference type="NCBIfam" id="TIGR02776">
    <property type="entry name" value="NHEJ_ligase_prk"/>
    <property type="match status" value="1"/>
</dbReference>
<keyword evidence="24" id="KW-1185">Reference proteome</keyword>
<organism evidence="23 24">
    <name type="scientific">Cyclobacterium amurskyense</name>
    <dbReference type="NCBI Taxonomy" id="320787"/>
    <lineage>
        <taxon>Bacteria</taxon>
        <taxon>Pseudomonadati</taxon>
        <taxon>Bacteroidota</taxon>
        <taxon>Cytophagia</taxon>
        <taxon>Cytophagales</taxon>
        <taxon>Cyclobacteriaceae</taxon>
        <taxon>Cyclobacterium</taxon>
    </lineage>
</organism>
<keyword evidence="13" id="KW-0239">DNA-directed DNA polymerase</keyword>
<dbReference type="CDD" id="cd07971">
    <property type="entry name" value="OBF_DNA_ligase_LigD"/>
    <property type="match status" value="1"/>
</dbReference>
<evidence type="ECO:0000256" key="17">
    <source>
        <dbReference type="ARBA" id="ARBA00023211"/>
    </source>
</evidence>
<evidence type="ECO:0000256" key="3">
    <source>
        <dbReference type="ARBA" id="ARBA00022598"/>
    </source>
</evidence>
<keyword evidence="8" id="KW-0547">Nucleotide-binding</keyword>
<evidence type="ECO:0000256" key="5">
    <source>
        <dbReference type="ARBA" id="ARBA00022695"/>
    </source>
</evidence>
<dbReference type="Gene3D" id="3.90.920.10">
    <property type="entry name" value="DNA primase, PRIM domain"/>
    <property type="match status" value="1"/>
</dbReference>
<protein>
    <recommendedName>
        <fullName evidence="2">DNA ligase (ATP)</fullName>
        <ecNumber evidence="2">6.5.1.1</ecNumber>
    </recommendedName>
    <alternativeName>
        <fullName evidence="19">NHEJ DNA polymerase</fullName>
    </alternativeName>
</protein>
<evidence type="ECO:0000313" key="24">
    <source>
        <dbReference type="Proteomes" id="UP000036520"/>
    </source>
</evidence>
<keyword evidence="9" id="KW-0227">DNA damage</keyword>
<dbReference type="PANTHER" id="PTHR42705:SF3">
    <property type="entry name" value="ATP-DEPENDENT DNA LIGASE"/>
    <property type="match status" value="1"/>
</dbReference>
<keyword evidence="14" id="KW-0238">DNA-binding</keyword>
<dbReference type="GO" id="GO:0006310">
    <property type="term" value="P:DNA recombination"/>
    <property type="evidence" value="ECO:0007669"/>
    <property type="project" value="UniProtKB-KW"/>
</dbReference>
<dbReference type="Gene3D" id="3.30.470.30">
    <property type="entry name" value="DNA ligase/mRNA capping enzyme"/>
    <property type="match status" value="1"/>
</dbReference>
<keyword evidence="3 23" id="KW-0436">Ligase</keyword>
<dbReference type="PANTHER" id="PTHR42705">
    <property type="entry name" value="BIFUNCTIONAL NON-HOMOLOGOUS END JOINING PROTEIN LIGD"/>
    <property type="match status" value="1"/>
</dbReference>
<dbReference type="Pfam" id="PF01068">
    <property type="entry name" value="DNA_ligase_A_M"/>
    <property type="match status" value="1"/>
</dbReference>
<evidence type="ECO:0000313" key="23">
    <source>
        <dbReference type="EMBL" id="AKP50542.1"/>
    </source>
</evidence>
<evidence type="ECO:0000256" key="9">
    <source>
        <dbReference type="ARBA" id="ARBA00022763"/>
    </source>
</evidence>
<comment type="cofactor">
    <cofactor evidence="1">
        <name>Mn(2+)</name>
        <dbReference type="ChEBI" id="CHEBI:29035"/>
    </cofactor>
</comment>
<dbReference type="EC" id="6.5.1.1" evidence="2"/>
<dbReference type="InterPro" id="IPR052171">
    <property type="entry name" value="NHEJ_LigD"/>
</dbReference>
<evidence type="ECO:0000256" key="15">
    <source>
        <dbReference type="ARBA" id="ARBA00023172"/>
    </source>
</evidence>
<dbReference type="Gene3D" id="2.40.50.140">
    <property type="entry name" value="Nucleic acid-binding proteins"/>
    <property type="match status" value="1"/>
</dbReference>
<dbReference type="GO" id="GO:0003677">
    <property type="term" value="F:DNA binding"/>
    <property type="evidence" value="ECO:0007669"/>
    <property type="project" value="UniProtKB-KW"/>
</dbReference>
<dbReference type="InterPro" id="IPR014144">
    <property type="entry name" value="LigD_PE_domain"/>
</dbReference>
<sequence length="810" mass="93314">MGLKAYRQKRSFEDTPEPKDVLEKSNQSRFVIQRHRASHLHYDLRLEMDGVLKSWAVPKGPSMNPRDKRLAVQTEDHPIAYLSFEGVIPKGNYGAGKMTIWDEGNYKNLHPQNSLSSDYNTGKLKIIFHGSKLKGLFTLVRSSSMNKKEQWLLIKHDDAFATDLDYDAEDFTDEAFSIKPFQNPKKLDLRTLVKPMLASPGTKIFNDKDWVYELKYDGYRALANINNGKVELYTRNGISLNEKFTPIHKELKNIAHRAILDGEIVVLDAEGMPQFNALQNYNEETTKGVLVYYVFDLLHLNDHDTLELPLIDRKQLLKELIPEASHLHYCDHVETMGITIYNQAVEMGMEGVIAKKANSRYDLNLRSPHWLKFKKIENTETILCGYTLSKKKSRKFASLILGMVEDGQLTYVGTCGSGFSEEQLKELYYKFEVLKTEEPVFDIRKHLKGREAVWLIPKLICEVKFSEWTSSKVMRHPVFLRLREDKNLDLEQPQLPSKNPTPQKKTPDEEFALKVDGITLHITHPEKSYWPESGYTKYDLLDYYIQMSDIILPYLVDRPESLHRHPNGIHGESFYQKDNEHLPDWTDTHTIYSTSSDKDINYVLCQNKATLLYLNNLGCIELHPWHSTIYQLDHPDYAIIDLDPSDENTFEQIIETALVANDILKLASIEGFCKTSGASGLHIYLPMGGKYTYEEARDFTKLLCYYIQEKLPKLTTLERSLKKRGPKIYLDYLQNRKGQTIVAPYSLRPQLHATVSMPLLWSEVKTGLKITDYTIKTVPNIMAERKDSFKAVLGKAIDMGKAIEHLNNLS</sequence>
<dbReference type="InterPro" id="IPR014143">
    <property type="entry name" value="NHEJ_ligase_prk"/>
</dbReference>
<evidence type="ECO:0000256" key="19">
    <source>
        <dbReference type="ARBA" id="ARBA00029943"/>
    </source>
</evidence>
<keyword evidence="18" id="KW-0511">Multifunctional enzyme</keyword>
<feature type="region of interest" description="Disordered" evidence="21">
    <location>
        <begin position="1"/>
        <end position="21"/>
    </location>
</feature>
<dbReference type="InterPro" id="IPR012340">
    <property type="entry name" value="NA-bd_OB-fold"/>
</dbReference>
<dbReference type="GO" id="GO:0006281">
    <property type="term" value="P:DNA repair"/>
    <property type="evidence" value="ECO:0007669"/>
    <property type="project" value="UniProtKB-KW"/>
</dbReference>
<dbReference type="Pfam" id="PF04679">
    <property type="entry name" value="DNA_ligase_A_C"/>
    <property type="match status" value="1"/>
</dbReference>
<evidence type="ECO:0000256" key="20">
    <source>
        <dbReference type="ARBA" id="ARBA00034003"/>
    </source>
</evidence>
<dbReference type="GO" id="GO:0004527">
    <property type="term" value="F:exonuclease activity"/>
    <property type="evidence" value="ECO:0007669"/>
    <property type="project" value="UniProtKB-KW"/>
</dbReference>
<keyword evidence="4" id="KW-0808">Transferase</keyword>
<evidence type="ECO:0000256" key="4">
    <source>
        <dbReference type="ARBA" id="ARBA00022679"/>
    </source>
</evidence>
<keyword evidence="5" id="KW-0548">Nucleotidyltransferase</keyword>
<keyword evidence="17" id="KW-0464">Manganese</keyword>
<evidence type="ECO:0000256" key="18">
    <source>
        <dbReference type="ARBA" id="ARBA00023268"/>
    </source>
</evidence>
<evidence type="ECO:0000256" key="7">
    <source>
        <dbReference type="ARBA" id="ARBA00022723"/>
    </source>
</evidence>
<evidence type="ECO:0000256" key="16">
    <source>
        <dbReference type="ARBA" id="ARBA00023204"/>
    </source>
</evidence>
<evidence type="ECO:0000256" key="8">
    <source>
        <dbReference type="ARBA" id="ARBA00022741"/>
    </source>
</evidence>
<dbReference type="PROSITE" id="PS50160">
    <property type="entry name" value="DNA_LIGASE_A3"/>
    <property type="match status" value="1"/>
</dbReference>
<keyword evidence="12" id="KW-0067">ATP-binding</keyword>
<dbReference type="STRING" id="320787.CA2015_1090"/>
<feature type="compositionally biased region" description="Basic and acidic residues" evidence="21">
    <location>
        <begin position="10"/>
        <end position="21"/>
    </location>
</feature>
<evidence type="ECO:0000259" key="22">
    <source>
        <dbReference type="PROSITE" id="PS50160"/>
    </source>
</evidence>
<dbReference type="KEGG" id="camu:CA2015_1090"/>
<dbReference type="NCBIfam" id="TIGR02777">
    <property type="entry name" value="LigD_PE_dom"/>
    <property type="match status" value="1"/>
</dbReference>
<keyword evidence="10" id="KW-0378">Hydrolase</keyword>
<accession>A0A0H4PQK2</accession>
<evidence type="ECO:0000256" key="6">
    <source>
        <dbReference type="ARBA" id="ARBA00022722"/>
    </source>
</evidence>
<keyword evidence="11" id="KW-0269">Exonuclease</keyword>
<reference evidence="23 24" key="1">
    <citation type="submission" date="2015-07" db="EMBL/GenBank/DDBJ databases">
        <authorList>
            <person name="Kim K.M."/>
        </authorList>
    </citation>
    <scope>NUCLEOTIDE SEQUENCE [LARGE SCALE GENOMIC DNA]</scope>
    <source>
        <strain evidence="23 24">KCTC 12363</strain>
    </source>
</reference>
<comment type="catalytic activity">
    <reaction evidence="20">
        <text>ATP + (deoxyribonucleotide)n-3'-hydroxyl + 5'-phospho-(deoxyribonucleotide)m = (deoxyribonucleotide)n+m + AMP + diphosphate.</text>
        <dbReference type="EC" id="6.5.1.1"/>
    </reaction>
</comment>
<keyword evidence="15" id="KW-0233">DNA recombination</keyword>
<dbReference type="NCBIfam" id="TIGR02778">
    <property type="entry name" value="ligD_pol"/>
    <property type="match status" value="1"/>
</dbReference>
<feature type="domain" description="ATP-dependent DNA ligase family profile" evidence="22">
    <location>
        <begin position="283"/>
        <end position="375"/>
    </location>
</feature>
<evidence type="ECO:0000256" key="11">
    <source>
        <dbReference type="ARBA" id="ARBA00022839"/>
    </source>
</evidence>
<keyword evidence="16" id="KW-0234">DNA repair</keyword>
<dbReference type="Pfam" id="PF13298">
    <property type="entry name" value="LigD_N"/>
    <property type="match status" value="1"/>
</dbReference>
<dbReference type="InterPro" id="IPR012309">
    <property type="entry name" value="DNA_ligase_ATP-dep_C"/>
</dbReference>
<dbReference type="CDD" id="cd07906">
    <property type="entry name" value="Adenylation_DNA_ligase_LigD_LigC"/>
    <property type="match status" value="1"/>
</dbReference>
<keyword evidence="6" id="KW-0540">Nuclease</keyword>
<evidence type="ECO:0000256" key="14">
    <source>
        <dbReference type="ARBA" id="ARBA00023125"/>
    </source>
</evidence>
<evidence type="ECO:0000256" key="1">
    <source>
        <dbReference type="ARBA" id="ARBA00001936"/>
    </source>
</evidence>
<dbReference type="PATRIC" id="fig|320787.5.peg.1208"/>
<dbReference type="SUPFAM" id="SSF56091">
    <property type="entry name" value="DNA ligase/mRNA capping enzyme, catalytic domain"/>
    <property type="match status" value="1"/>
</dbReference>
<gene>
    <name evidence="23" type="ORF">CA2015_1090</name>
</gene>
<evidence type="ECO:0000256" key="13">
    <source>
        <dbReference type="ARBA" id="ARBA00022932"/>
    </source>
</evidence>
<keyword evidence="7" id="KW-0479">Metal-binding</keyword>
<dbReference type="GO" id="GO:0003910">
    <property type="term" value="F:DNA ligase (ATP) activity"/>
    <property type="evidence" value="ECO:0007669"/>
    <property type="project" value="UniProtKB-EC"/>
</dbReference>
<dbReference type="OrthoDB" id="9802472at2"/>
<dbReference type="Gene3D" id="3.30.1490.70">
    <property type="match status" value="1"/>
</dbReference>
<dbReference type="InterPro" id="IPR014146">
    <property type="entry name" value="LigD_ligase_dom"/>
</dbReference>
<dbReference type="Proteomes" id="UP000036520">
    <property type="component" value="Chromosome"/>
</dbReference>
<dbReference type="AlphaFoldDB" id="A0A0H4PQK2"/>
<evidence type="ECO:0000256" key="12">
    <source>
        <dbReference type="ARBA" id="ARBA00022840"/>
    </source>
</evidence>
<dbReference type="RefSeq" id="WP_048640973.1">
    <property type="nucleotide sequence ID" value="NZ_CP012040.1"/>
</dbReference>
<evidence type="ECO:0000256" key="2">
    <source>
        <dbReference type="ARBA" id="ARBA00012727"/>
    </source>
</evidence>
<evidence type="ECO:0000256" key="21">
    <source>
        <dbReference type="SAM" id="MobiDB-lite"/>
    </source>
</evidence>
<dbReference type="InterPro" id="IPR014145">
    <property type="entry name" value="LigD_pol_dom"/>
</dbReference>
<evidence type="ECO:0000256" key="10">
    <source>
        <dbReference type="ARBA" id="ARBA00022801"/>
    </source>
</evidence>
<dbReference type="CDD" id="cd04865">
    <property type="entry name" value="LigD_Pol_like_2"/>
    <property type="match status" value="1"/>
</dbReference>
<dbReference type="GO" id="GO:0046872">
    <property type="term" value="F:metal ion binding"/>
    <property type="evidence" value="ECO:0007669"/>
    <property type="project" value="UniProtKB-KW"/>
</dbReference>
<dbReference type="GO" id="GO:0005524">
    <property type="term" value="F:ATP binding"/>
    <property type="evidence" value="ECO:0007669"/>
    <property type="project" value="UniProtKB-KW"/>
</dbReference>
<dbReference type="InterPro" id="IPR012310">
    <property type="entry name" value="DNA_ligase_ATP-dep_cent"/>
</dbReference>
<name>A0A0H4PQK2_9BACT</name>
<dbReference type="SUPFAM" id="SSF50249">
    <property type="entry name" value="Nucleic acid-binding proteins"/>
    <property type="match status" value="1"/>
</dbReference>
<dbReference type="Pfam" id="PF21686">
    <property type="entry name" value="LigD_Prim-Pol"/>
    <property type="match status" value="1"/>
</dbReference>
<dbReference type="GO" id="GO:0003887">
    <property type="term" value="F:DNA-directed DNA polymerase activity"/>
    <property type="evidence" value="ECO:0007669"/>
    <property type="project" value="UniProtKB-KW"/>
</dbReference>
<proteinExistence type="predicted"/>
<dbReference type="NCBIfam" id="TIGR02779">
    <property type="entry name" value="NHEJ_ligase_lig"/>
    <property type="match status" value="1"/>
</dbReference>
<dbReference type="EMBL" id="CP012040">
    <property type="protein sequence ID" value="AKP50542.1"/>
    <property type="molecule type" value="Genomic_DNA"/>
</dbReference>